<dbReference type="Gene3D" id="1.20.1420.20">
    <property type="entry name" value="M75 peptidase, HXXE motif"/>
    <property type="match status" value="1"/>
</dbReference>
<keyword evidence="5 9" id="KW-0812">Transmembrane</keyword>
<dbReference type="PANTHER" id="PTHR31632">
    <property type="entry name" value="IRON TRANSPORTER FTH1"/>
    <property type="match status" value="1"/>
</dbReference>
<evidence type="ECO:0000256" key="7">
    <source>
        <dbReference type="ARBA" id="ARBA00022989"/>
    </source>
</evidence>
<dbReference type="EMBL" id="CP046600">
    <property type="protein sequence ID" value="QUR69949.1"/>
    <property type="molecule type" value="Genomic_DNA"/>
</dbReference>
<dbReference type="InterPro" id="IPR034981">
    <property type="entry name" value="Imelysin-like_EfeO/Algp7"/>
</dbReference>
<dbReference type="GO" id="GO:0015093">
    <property type="term" value="F:ferrous iron transmembrane transporter activity"/>
    <property type="evidence" value="ECO:0007669"/>
    <property type="project" value="TreeGrafter"/>
</dbReference>
<evidence type="ECO:0000259" key="10">
    <source>
        <dbReference type="Pfam" id="PF09375"/>
    </source>
</evidence>
<dbReference type="Proteomes" id="UP000682202">
    <property type="component" value="Chromosome"/>
</dbReference>
<accession>A0A975K3X2</accession>
<keyword evidence="6" id="KW-0732">Signal</keyword>
<name>A0A975K3X2_9MYCO</name>
<keyword evidence="7 9" id="KW-1133">Transmembrane helix</keyword>
<comment type="similarity">
    <text evidence="3">Belongs to the EfeM/EfeO family.</text>
</comment>
<protein>
    <submittedName>
        <fullName evidence="11">Iron permease</fullName>
    </submittedName>
</protein>
<dbReference type="RefSeq" id="WP_211699611.1">
    <property type="nucleotide sequence ID" value="NZ_CP046600.1"/>
</dbReference>
<evidence type="ECO:0000256" key="6">
    <source>
        <dbReference type="ARBA" id="ARBA00022729"/>
    </source>
</evidence>
<proteinExistence type="inferred from homology"/>
<evidence type="ECO:0000313" key="11">
    <source>
        <dbReference type="EMBL" id="QUR69949.1"/>
    </source>
</evidence>
<feature type="transmembrane region" description="Helical" evidence="9">
    <location>
        <begin position="189"/>
        <end position="209"/>
    </location>
</feature>
<keyword evidence="12" id="KW-1185">Reference proteome</keyword>
<feature type="domain" description="Imelysin-like" evidence="10">
    <location>
        <begin position="445"/>
        <end position="559"/>
    </location>
</feature>
<dbReference type="InterPro" id="IPR038352">
    <property type="entry name" value="Imelysin_sf"/>
</dbReference>
<evidence type="ECO:0000256" key="4">
    <source>
        <dbReference type="ARBA" id="ARBA00008333"/>
    </source>
</evidence>
<dbReference type="Pfam" id="PF03239">
    <property type="entry name" value="FTR1"/>
    <property type="match status" value="1"/>
</dbReference>
<dbReference type="PANTHER" id="PTHR31632:SF2">
    <property type="entry name" value="PLASMA MEMBRANE IRON PERMEASE"/>
    <property type="match status" value="1"/>
</dbReference>
<evidence type="ECO:0000256" key="5">
    <source>
        <dbReference type="ARBA" id="ARBA00022692"/>
    </source>
</evidence>
<evidence type="ECO:0000313" key="12">
    <source>
        <dbReference type="Proteomes" id="UP000682202"/>
    </source>
</evidence>
<dbReference type="GO" id="GO:0030313">
    <property type="term" value="C:cell envelope"/>
    <property type="evidence" value="ECO:0007669"/>
    <property type="project" value="UniProtKB-SubCell"/>
</dbReference>
<dbReference type="NCBIfam" id="NF041756">
    <property type="entry name" value="EfeU"/>
    <property type="match status" value="1"/>
</dbReference>
<gene>
    <name evidence="11" type="ORF">F6B93_19225</name>
</gene>
<feature type="transmembrane region" description="Helical" evidence="9">
    <location>
        <begin position="119"/>
        <end position="136"/>
    </location>
</feature>
<feature type="transmembrane region" description="Helical" evidence="9">
    <location>
        <begin position="20"/>
        <end position="37"/>
    </location>
</feature>
<feature type="transmembrane region" description="Helical" evidence="9">
    <location>
        <begin position="81"/>
        <end position="99"/>
    </location>
</feature>
<comment type="subcellular location">
    <subcellularLocation>
        <location evidence="2">Cell envelope</location>
    </subcellularLocation>
    <subcellularLocation>
        <location evidence="1">Membrane</location>
        <topology evidence="1">Multi-pass membrane protein</topology>
    </subcellularLocation>
</comment>
<comment type="similarity">
    <text evidence="4">Belongs to the oxidase-dependent Fe transporter (OFeT) (TC 9.A.10.1) family.</text>
</comment>
<organism evidence="11 12">
    <name type="scientific">Mycobacterium spongiae</name>
    <dbReference type="NCBI Taxonomy" id="886343"/>
    <lineage>
        <taxon>Bacteria</taxon>
        <taxon>Bacillati</taxon>
        <taxon>Actinomycetota</taxon>
        <taxon>Actinomycetes</taxon>
        <taxon>Mycobacteriales</taxon>
        <taxon>Mycobacteriaceae</taxon>
        <taxon>Mycobacterium</taxon>
    </lineage>
</organism>
<dbReference type="Pfam" id="PF09375">
    <property type="entry name" value="Peptidase_M75"/>
    <property type="match status" value="1"/>
</dbReference>
<feature type="transmembrane region" description="Helical" evidence="9">
    <location>
        <begin position="49"/>
        <end position="69"/>
    </location>
</feature>
<evidence type="ECO:0000256" key="9">
    <source>
        <dbReference type="SAM" id="Phobius"/>
    </source>
</evidence>
<dbReference type="CDD" id="cd14656">
    <property type="entry name" value="Imelysin-like_EfeO"/>
    <property type="match status" value="1"/>
</dbReference>
<evidence type="ECO:0000256" key="8">
    <source>
        <dbReference type="ARBA" id="ARBA00023136"/>
    </source>
</evidence>
<dbReference type="AlphaFoldDB" id="A0A975K3X2"/>
<sequence>MVWAEAIPNLLIGVREGLEAGLVVSILLAAVAQYRTHNPTDRRISAAPVWLGVAAAVSLAASFAAVLTFTTAELSTAVQEGVGGALGVLAVGLVTWMVFWMRRAAPGLSRQLRADVARAATIGAGALTLIAFLAVGREGLETTLFIWTAVKASGSTVSPLIGAAVGIALAVALCWLLYNRAIRLNLAKFFTITGVALIIIAAGILSYSLGDLQEAGWLPGNSWLAFDLTGRVDPNVWWLSLVSGITNLSVRMTVLQVTAWVAYTAVTVAAFVSSARTTPVPADTPANEAGPSRWERLLAGYMWPTAAALVLTPVAVAALIITLVPRSHSTGDIRVSVTDHDCAKEWAATSGGTRTFQVHNKSGRAGEINLVDSTGGVVAEIETLAPATTASMTVTLGAGEYAFTCRLSGRPVMSSAAVRVTAATSITAAQAILPVSLDDLAGPNAQYQNIAAAALDALADNAIALRNDLAADDLAGAKVNLLAAQMNWERVGASYNSFGDLGKAVSGLPWGLPGGVDDDDFTGLHRLEYGIYHDQDPAGLVPIADRLLADIAVVRKNLRREDLAGDPTNLPIRAHEILEDAQRDHLSGIDDLGGGFAYPATMADIDITRSLIGELTPLLDARSPKLVATINTQLDTLSATLIATQGPDGRWLAPAQVPPAQRQDVNAALGAVLETLAVVPDLLEVPPNH</sequence>
<dbReference type="InterPro" id="IPR004923">
    <property type="entry name" value="FTR1/Fip1/EfeU"/>
</dbReference>
<keyword evidence="8 9" id="KW-0472">Membrane</keyword>
<feature type="transmembrane region" description="Helical" evidence="9">
    <location>
        <begin position="301"/>
        <end position="324"/>
    </location>
</feature>
<dbReference type="InterPro" id="IPR018976">
    <property type="entry name" value="Imelysin-like"/>
</dbReference>
<dbReference type="GO" id="GO:0033573">
    <property type="term" value="C:high-affinity iron permease complex"/>
    <property type="evidence" value="ECO:0007669"/>
    <property type="project" value="InterPro"/>
</dbReference>
<evidence type="ECO:0000256" key="3">
    <source>
        <dbReference type="ARBA" id="ARBA00005989"/>
    </source>
</evidence>
<evidence type="ECO:0000256" key="2">
    <source>
        <dbReference type="ARBA" id="ARBA00004196"/>
    </source>
</evidence>
<evidence type="ECO:0000256" key="1">
    <source>
        <dbReference type="ARBA" id="ARBA00004141"/>
    </source>
</evidence>
<reference evidence="11" key="1">
    <citation type="submission" date="2019-12" db="EMBL/GenBank/DDBJ databases">
        <title>Mycobacterium spongiae sp. nov.</title>
        <authorList>
            <person name="Stinear T."/>
        </authorList>
    </citation>
    <scope>NUCLEOTIDE SEQUENCE</scope>
    <source>
        <strain evidence="11">FSD4b-SM</strain>
    </source>
</reference>
<feature type="transmembrane region" description="Helical" evidence="9">
    <location>
        <begin position="156"/>
        <end position="177"/>
    </location>
</feature>
<dbReference type="KEGG" id="mspg:F6B93_19225"/>